<accession>A0A0P1AFS7</accession>
<reference evidence="4" key="1">
    <citation type="submission" date="2014-09" db="EMBL/GenBank/DDBJ databases">
        <authorList>
            <person name="Sharma Rahul"/>
            <person name="Thines Marco"/>
        </authorList>
    </citation>
    <scope>NUCLEOTIDE SEQUENCE [LARGE SCALE GENOMIC DNA]</scope>
</reference>
<name>A0A0P1AFS7_PLAHL</name>
<evidence type="ECO:0000256" key="1">
    <source>
        <dbReference type="SAM" id="Coils"/>
    </source>
</evidence>
<dbReference type="AlphaFoldDB" id="A0A0P1AFS7"/>
<dbReference type="EMBL" id="CCYD01000428">
    <property type="protein sequence ID" value="CEG39447.1"/>
    <property type="molecule type" value="Genomic_DNA"/>
</dbReference>
<sequence>MVVDNYYFPQVMRGAYYVATAFFIASSTCTAAESVQIKSVKTQLHDKSQAGGFDTTTLPRRSLKGSGETPVAEEERVNFAQVIEKAENTASNTSLKLKKTKKQRWRSLKNILMPEKHVGTSANSSGERIRILQKNHEDAIAELKQVNKKLLVAIEEIEDIKHKTTRAFQYYDFHDDLVQYHFEQADAAAKKVLESSSKMKDIEHEWRNALEAAEAATTSLLTQAKLNEQLAIPAFKTGDEEKYQINEAPQADRENAINKAKQDVITAEKYEQKFLDLADSFKKKFATAQEDLKSRLKFAENYRYAVSGAMQSNENEIPQAEEAVSSAQANQNAQVAEFIPSNQELEIARAGGNPQLNLNLRAILSEKPTYATQDLLAAHARHAAPPAHFDTDSHVRAGLDFEPTPES</sequence>
<dbReference type="GeneID" id="36404748"/>
<feature type="coiled-coil region" evidence="1">
    <location>
        <begin position="129"/>
        <end position="163"/>
    </location>
</feature>
<organism evidence="3 4">
    <name type="scientific">Plasmopara halstedii</name>
    <name type="common">Downy mildew of sunflower</name>
    <dbReference type="NCBI Taxonomy" id="4781"/>
    <lineage>
        <taxon>Eukaryota</taxon>
        <taxon>Sar</taxon>
        <taxon>Stramenopiles</taxon>
        <taxon>Oomycota</taxon>
        <taxon>Peronosporomycetes</taxon>
        <taxon>Peronosporales</taxon>
        <taxon>Peronosporaceae</taxon>
        <taxon>Plasmopara</taxon>
    </lineage>
</organism>
<evidence type="ECO:0000256" key="2">
    <source>
        <dbReference type="SAM" id="MobiDB-lite"/>
    </source>
</evidence>
<evidence type="ECO:0008006" key="5">
    <source>
        <dbReference type="Google" id="ProtNLM"/>
    </source>
</evidence>
<proteinExistence type="predicted"/>
<evidence type="ECO:0000313" key="3">
    <source>
        <dbReference type="EMBL" id="CEG39447.1"/>
    </source>
</evidence>
<protein>
    <recommendedName>
        <fullName evidence="5">RxLR-like protein</fullName>
    </recommendedName>
</protein>
<keyword evidence="4" id="KW-1185">Reference proteome</keyword>
<dbReference type="RefSeq" id="XP_024575816.1">
    <property type="nucleotide sequence ID" value="XM_024724995.1"/>
</dbReference>
<feature type="region of interest" description="Disordered" evidence="2">
    <location>
        <begin position="386"/>
        <end position="407"/>
    </location>
</feature>
<keyword evidence="1" id="KW-0175">Coiled coil</keyword>
<feature type="region of interest" description="Disordered" evidence="2">
    <location>
        <begin position="46"/>
        <end position="70"/>
    </location>
</feature>
<feature type="compositionally biased region" description="Basic and acidic residues" evidence="2">
    <location>
        <begin position="389"/>
        <end position="399"/>
    </location>
</feature>
<dbReference type="Proteomes" id="UP000054928">
    <property type="component" value="Unassembled WGS sequence"/>
</dbReference>
<evidence type="ECO:0000313" key="4">
    <source>
        <dbReference type="Proteomes" id="UP000054928"/>
    </source>
</evidence>